<protein>
    <recommendedName>
        <fullName evidence="2">methionyl-tRNA formyltransferase</fullName>
        <ecNumber evidence="2">2.1.2.9</ecNumber>
    </recommendedName>
</protein>
<organism evidence="7 8">
    <name type="scientific">Helicobacter equorum</name>
    <dbReference type="NCBI Taxonomy" id="361872"/>
    <lineage>
        <taxon>Bacteria</taxon>
        <taxon>Pseudomonadati</taxon>
        <taxon>Campylobacterota</taxon>
        <taxon>Epsilonproteobacteria</taxon>
        <taxon>Campylobacterales</taxon>
        <taxon>Helicobacteraceae</taxon>
        <taxon>Helicobacter</taxon>
    </lineage>
</organism>
<dbReference type="SUPFAM" id="SSF50486">
    <property type="entry name" value="FMT C-terminal domain-like"/>
    <property type="match status" value="1"/>
</dbReference>
<keyword evidence="3 7" id="KW-0808">Transferase</keyword>
<evidence type="ECO:0000256" key="2">
    <source>
        <dbReference type="ARBA" id="ARBA00012261"/>
    </source>
</evidence>
<dbReference type="GO" id="GO:0005829">
    <property type="term" value="C:cytosol"/>
    <property type="evidence" value="ECO:0007669"/>
    <property type="project" value="TreeGrafter"/>
</dbReference>
<evidence type="ECO:0000256" key="1">
    <source>
        <dbReference type="ARBA" id="ARBA00010699"/>
    </source>
</evidence>
<sequence>MRILLAGTPAFAKIAFENLLHCAHTDTESLTLEIIGLLTQPDRIFGRKKELKAPETKEFMCSLFPNIPIFQPQRIDTHTIESIKALRPDMILVVAFGQILPQAFLDIAPCLNLHASILPNLRGASPIQEMILAQPKFFGVSVMQMELGLDCGAILGVGYVENCGENLYTLSTRLAQRGAQVLWGVLKRLRTHSLVPLEQNNADSSYCTKITRQDGLITLKNAQEVYYKYLAYYGWPSVFVESGLKFTHIVGFEAQGFYKEGEIIKILAHSALIGCKQGYLEIVSVQPPNKKEMPINAYLAGARLQEGVCLL</sequence>
<dbReference type="Proteomes" id="UP000256514">
    <property type="component" value="Unassembled WGS sequence"/>
</dbReference>
<keyword evidence="8" id="KW-1185">Reference proteome</keyword>
<gene>
    <name evidence="7" type="ORF">CQA54_06250</name>
</gene>
<dbReference type="EMBL" id="NXLT01000004">
    <property type="protein sequence ID" value="RDU66944.1"/>
    <property type="molecule type" value="Genomic_DNA"/>
</dbReference>
<dbReference type="RefSeq" id="WP_115571255.1">
    <property type="nucleotide sequence ID" value="NZ_NXLT01000004.1"/>
</dbReference>
<evidence type="ECO:0000259" key="5">
    <source>
        <dbReference type="Pfam" id="PF00551"/>
    </source>
</evidence>
<dbReference type="AlphaFoldDB" id="A0A3D8IQP3"/>
<dbReference type="InterPro" id="IPR005793">
    <property type="entry name" value="Formyl_trans_C"/>
</dbReference>
<comment type="similarity">
    <text evidence="1">Belongs to the Fmt family.</text>
</comment>
<evidence type="ECO:0000313" key="7">
    <source>
        <dbReference type="EMBL" id="RDU66944.1"/>
    </source>
</evidence>
<dbReference type="PANTHER" id="PTHR11138">
    <property type="entry name" value="METHIONYL-TRNA FORMYLTRANSFERASE"/>
    <property type="match status" value="1"/>
</dbReference>
<dbReference type="InterPro" id="IPR002376">
    <property type="entry name" value="Formyl_transf_N"/>
</dbReference>
<dbReference type="InterPro" id="IPR011034">
    <property type="entry name" value="Formyl_transferase-like_C_sf"/>
</dbReference>
<dbReference type="PANTHER" id="PTHR11138:SF5">
    <property type="entry name" value="METHIONYL-TRNA FORMYLTRANSFERASE, MITOCHONDRIAL"/>
    <property type="match status" value="1"/>
</dbReference>
<dbReference type="InterPro" id="IPR044135">
    <property type="entry name" value="Met-tRNA-FMT_C"/>
</dbReference>
<dbReference type="Pfam" id="PF02911">
    <property type="entry name" value="Formyl_trans_C"/>
    <property type="match status" value="1"/>
</dbReference>
<evidence type="ECO:0000256" key="4">
    <source>
        <dbReference type="ARBA" id="ARBA00022917"/>
    </source>
</evidence>
<feature type="domain" description="Formyl transferase C-terminal" evidence="6">
    <location>
        <begin position="209"/>
        <end position="302"/>
    </location>
</feature>
<dbReference type="Pfam" id="PF00551">
    <property type="entry name" value="Formyl_trans_N"/>
    <property type="match status" value="1"/>
</dbReference>
<name>A0A3D8IQP3_9HELI</name>
<evidence type="ECO:0000259" key="6">
    <source>
        <dbReference type="Pfam" id="PF02911"/>
    </source>
</evidence>
<comment type="caution">
    <text evidence="7">The sequence shown here is derived from an EMBL/GenBank/DDBJ whole genome shotgun (WGS) entry which is preliminary data.</text>
</comment>
<evidence type="ECO:0000256" key="3">
    <source>
        <dbReference type="ARBA" id="ARBA00022679"/>
    </source>
</evidence>
<dbReference type="Gene3D" id="3.40.50.12230">
    <property type="match status" value="1"/>
</dbReference>
<evidence type="ECO:0000313" key="8">
    <source>
        <dbReference type="Proteomes" id="UP000256514"/>
    </source>
</evidence>
<dbReference type="CDD" id="cd08704">
    <property type="entry name" value="Met_tRNA_FMT_C"/>
    <property type="match status" value="1"/>
</dbReference>
<reference evidence="7 8" key="1">
    <citation type="submission" date="2018-04" db="EMBL/GenBank/DDBJ databases">
        <title>Novel Campyloabacter and Helicobacter Species and Strains.</title>
        <authorList>
            <person name="Mannion A.J."/>
            <person name="Shen Z."/>
            <person name="Fox J.G."/>
        </authorList>
    </citation>
    <scope>NUCLEOTIDE SEQUENCE [LARGE SCALE GENOMIC DNA]</scope>
    <source>
        <strain evidence="7 8">MIT 12-6600</strain>
    </source>
</reference>
<dbReference type="InterPro" id="IPR041711">
    <property type="entry name" value="Met-tRNA-FMT_N"/>
</dbReference>
<dbReference type="EC" id="2.1.2.9" evidence="2"/>
<dbReference type="InterPro" id="IPR036477">
    <property type="entry name" value="Formyl_transf_N_sf"/>
</dbReference>
<dbReference type="OrthoDB" id="9802815at2"/>
<dbReference type="SUPFAM" id="SSF53328">
    <property type="entry name" value="Formyltransferase"/>
    <property type="match status" value="1"/>
</dbReference>
<dbReference type="CDD" id="cd08646">
    <property type="entry name" value="FMT_core_Met-tRNA-FMT_N"/>
    <property type="match status" value="1"/>
</dbReference>
<feature type="domain" description="Formyl transferase N-terminal" evidence="5">
    <location>
        <begin position="24"/>
        <end position="182"/>
    </location>
</feature>
<keyword evidence="4" id="KW-0648">Protein biosynthesis</keyword>
<dbReference type="GO" id="GO:0004479">
    <property type="term" value="F:methionyl-tRNA formyltransferase activity"/>
    <property type="evidence" value="ECO:0007669"/>
    <property type="project" value="UniProtKB-EC"/>
</dbReference>
<proteinExistence type="inferred from homology"/>
<accession>A0A3D8IQP3</accession>